<reference evidence="2" key="1">
    <citation type="journal article" date="2016" name="Syst. Appl. Microbiol.">
        <title>Thermococcus piezophilus sp. nov., a novel hyperthermophilic and piezophilic archaeon with a broad pressure range for growth, isolated from a deepest hydrothermal vent at the Mid-Cayman Rise.</title>
        <authorList>
            <person name="Dalmasso C."/>
            <person name="Oger P."/>
            <person name="Selva G."/>
            <person name="Courtine D."/>
            <person name="L'Haridon S."/>
            <person name="Garlaschelli A."/>
            <person name="Roussel E."/>
            <person name="Miyazaki J."/>
            <person name="Reveillaud J."/>
            <person name="Jebbar M."/>
            <person name="Takai K."/>
            <person name="Maignien L."/>
            <person name="Alain K."/>
        </authorList>
    </citation>
    <scope>NUCLEOTIDE SEQUENCE [LARGE SCALE GENOMIC DNA]</scope>
    <source>
        <strain evidence="2">CDGS</strain>
    </source>
</reference>
<name>A0A172WJL0_9EURY</name>
<evidence type="ECO:0000313" key="2">
    <source>
        <dbReference type="Proteomes" id="UP000076969"/>
    </source>
</evidence>
<sequence length="302" mass="33243">MPFMDMAKDGSLSAVIDDHRVHLIKPTGDSVSIDLQGSDAIQPVITGVIVKGGNVYVLGNYEAFSGMRIYSWDGKVGEIRVGSFADCIMRSPDGSHMCHLVTLSPTEQLLTCDGLKTKLESTDYAINAISDTGVVVLRRKLAGEALVTKNGKKLLTLNTPSVIPHDDKLLVSENNTLKILALKGEVLASREKAGFGLTTLLRWTLIPTKRYIFRYEPFGDTHVFTWNLTEVKVLPGFPYFANENFVVTAKGETIRCYSLNDFHEVFNVKVPGDSIGYIRLSDDGKVMLVSGETGNFWLYAEG</sequence>
<dbReference type="KEGG" id="tpie:A7C91_05240"/>
<dbReference type="AlphaFoldDB" id="A0A172WJL0"/>
<dbReference type="Proteomes" id="UP000076969">
    <property type="component" value="Chromosome"/>
</dbReference>
<evidence type="ECO:0000313" key="1">
    <source>
        <dbReference type="EMBL" id="ANF23597.1"/>
    </source>
</evidence>
<dbReference type="OrthoDB" id="94500at2157"/>
<protein>
    <submittedName>
        <fullName evidence="1">Uncharacterized protein</fullName>
    </submittedName>
</protein>
<dbReference type="EMBL" id="CP015520">
    <property type="protein sequence ID" value="ANF23597.1"/>
    <property type="molecule type" value="Genomic_DNA"/>
</dbReference>
<proteinExistence type="predicted"/>
<keyword evidence="2" id="KW-1185">Reference proteome</keyword>
<gene>
    <name evidence="1" type="ORF">A7C91_05240</name>
</gene>
<dbReference type="SUPFAM" id="SSF101898">
    <property type="entry name" value="NHL repeat"/>
    <property type="match status" value="1"/>
</dbReference>
<organism evidence="1 2">
    <name type="scientific">Thermococcus piezophilus</name>
    <dbReference type="NCBI Taxonomy" id="1712654"/>
    <lineage>
        <taxon>Archaea</taxon>
        <taxon>Methanobacteriati</taxon>
        <taxon>Methanobacteriota</taxon>
        <taxon>Thermococci</taxon>
        <taxon>Thermococcales</taxon>
        <taxon>Thermococcaceae</taxon>
        <taxon>Thermococcus</taxon>
    </lineage>
</organism>
<accession>A0A172WJL0</accession>